<accession>A0A0C9MKF0</accession>
<evidence type="ECO:0000256" key="1">
    <source>
        <dbReference type="SAM" id="MobiDB-lite"/>
    </source>
</evidence>
<organism evidence="2">
    <name type="scientific">Mucor ambiguus</name>
    <dbReference type="NCBI Taxonomy" id="91626"/>
    <lineage>
        <taxon>Eukaryota</taxon>
        <taxon>Fungi</taxon>
        <taxon>Fungi incertae sedis</taxon>
        <taxon>Mucoromycota</taxon>
        <taxon>Mucoromycotina</taxon>
        <taxon>Mucoromycetes</taxon>
        <taxon>Mucorales</taxon>
        <taxon>Mucorineae</taxon>
        <taxon>Mucoraceae</taxon>
        <taxon>Mucor</taxon>
    </lineage>
</organism>
<dbReference type="EMBL" id="DF836333">
    <property type="protein sequence ID" value="GAN03617.1"/>
    <property type="molecule type" value="Genomic_DNA"/>
</dbReference>
<dbReference type="OrthoDB" id="2230841at2759"/>
<name>A0A0C9MKF0_9FUNG</name>
<gene>
    <name evidence="2" type="ORF">MAM1_0044d03072</name>
</gene>
<reference evidence="2" key="1">
    <citation type="submission" date="2014-09" db="EMBL/GenBank/DDBJ databases">
        <title>Draft genome sequence of an oleaginous Mucoromycotina fungus Mucor ambiguus NBRC6742.</title>
        <authorList>
            <person name="Takeda I."/>
            <person name="Yamane N."/>
            <person name="Morita T."/>
            <person name="Tamano K."/>
            <person name="Machida M."/>
            <person name="Baker S."/>
            <person name="Koike H."/>
        </authorList>
    </citation>
    <scope>NUCLEOTIDE SEQUENCE</scope>
    <source>
        <strain evidence="2">NBRC 6742</strain>
    </source>
</reference>
<keyword evidence="3" id="KW-1185">Reference proteome</keyword>
<proteinExistence type="predicted"/>
<dbReference type="AlphaFoldDB" id="A0A0C9MKF0"/>
<dbReference type="Proteomes" id="UP000053815">
    <property type="component" value="Unassembled WGS sequence"/>
</dbReference>
<evidence type="ECO:0000313" key="3">
    <source>
        <dbReference type="Proteomes" id="UP000053815"/>
    </source>
</evidence>
<feature type="region of interest" description="Disordered" evidence="1">
    <location>
        <begin position="133"/>
        <end position="153"/>
    </location>
</feature>
<sequence length="270" mass="32072">MFHKVAKESIYQEWLKCAADLQPQYDYFNFADLVMKSKRTTSTLYVTTLNKALLTSFKKAKPSITDAIALFNKRSNQNSLFYTEYNEYWARRDEDEREESGRRIEKRIYSTLEDVAENVFSSITQASKCRRKQQRWQQQQRKQQRRQRQQQVTLAHDTMHINKRIGYCLVEFSGGIKKNCSEKKAGRDEEKIETGVVKFMDFTNADKGHFIRFHDMKLYFELVIKLEDRLIRRAHATIKLPTTPAEMKDFFNQTQLLFSWKKSLIDSISL</sequence>
<protein>
    <submittedName>
        <fullName evidence="2">Uncharacterized protein</fullName>
    </submittedName>
</protein>
<evidence type="ECO:0000313" key="2">
    <source>
        <dbReference type="EMBL" id="GAN03617.1"/>
    </source>
</evidence>